<dbReference type="Gene3D" id="1.20.140.70">
    <property type="entry name" value="Oligopeptidase f, N-terminal domain"/>
    <property type="match status" value="1"/>
</dbReference>
<evidence type="ECO:0000256" key="1">
    <source>
        <dbReference type="ARBA" id="ARBA00022670"/>
    </source>
</evidence>
<dbReference type="NCBIfam" id="TIGR00181">
    <property type="entry name" value="pepF"/>
    <property type="match status" value="1"/>
</dbReference>
<dbReference type="InterPro" id="IPR001567">
    <property type="entry name" value="Pept_M3A_M3B_dom"/>
</dbReference>
<comment type="cofactor">
    <cofactor evidence="6">
        <name>Zn(2+)</name>
        <dbReference type="ChEBI" id="CHEBI:29105"/>
    </cofactor>
    <text evidence="6">Binds 1 zinc ion.</text>
</comment>
<dbReference type="SUPFAM" id="SSF55486">
    <property type="entry name" value="Metalloproteases ('zincins'), catalytic domain"/>
    <property type="match status" value="1"/>
</dbReference>
<dbReference type="EMBL" id="JAUSWO010000001">
    <property type="protein sequence ID" value="MDQ0513602.1"/>
    <property type="molecule type" value="Genomic_DNA"/>
</dbReference>
<dbReference type="InterPro" id="IPR013647">
    <property type="entry name" value="OligopepF_N_dom"/>
</dbReference>
<keyword evidence="2 6" id="KW-0479">Metal-binding</keyword>
<evidence type="ECO:0000313" key="9">
    <source>
        <dbReference type="EMBL" id="MDQ0513602.1"/>
    </source>
</evidence>
<keyword evidence="5 6" id="KW-0482">Metalloprotease</keyword>
<evidence type="ECO:0000259" key="8">
    <source>
        <dbReference type="Pfam" id="PF08439"/>
    </source>
</evidence>
<name>A0ABU0LY44_9BACT</name>
<organism evidence="9 10">
    <name type="scientific">Mycoplasmoides fastidiosum</name>
    <dbReference type="NCBI Taxonomy" id="92758"/>
    <lineage>
        <taxon>Bacteria</taxon>
        <taxon>Bacillati</taxon>
        <taxon>Mycoplasmatota</taxon>
        <taxon>Mycoplasmoidales</taxon>
        <taxon>Mycoplasmoidaceae</taxon>
        <taxon>Mycoplasmoides</taxon>
    </lineage>
</organism>
<evidence type="ECO:0000256" key="2">
    <source>
        <dbReference type="ARBA" id="ARBA00022723"/>
    </source>
</evidence>
<dbReference type="RefSeq" id="WP_256547700.1">
    <property type="nucleotide sequence ID" value="NZ_CP101809.1"/>
</dbReference>
<dbReference type="Proteomes" id="UP001240643">
    <property type="component" value="Unassembled WGS sequence"/>
</dbReference>
<reference evidence="9" key="1">
    <citation type="submission" date="2023-07" db="EMBL/GenBank/DDBJ databases">
        <title>Genomic Encyclopedia of Type Strains, Phase IV (KMG-IV): sequencing the most valuable type-strain genomes for metagenomic binning, comparative biology and taxonomic classification.</title>
        <authorList>
            <person name="Goeker M."/>
        </authorList>
    </citation>
    <scope>NUCLEOTIDE SEQUENCE [LARGE SCALE GENOMIC DNA]</scope>
    <source>
        <strain evidence="9">DSM 21204</strain>
    </source>
</reference>
<keyword evidence="10" id="KW-1185">Reference proteome</keyword>
<feature type="domain" description="Oligopeptidase F N-terminal" evidence="8">
    <location>
        <begin position="113"/>
        <end position="175"/>
    </location>
</feature>
<dbReference type="InterPro" id="IPR042088">
    <property type="entry name" value="OligoPept_F_C"/>
</dbReference>
<proteinExistence type="inferred from homology"/>
<dbReference type="Gene3D" id="1.10.1370.20">
    <property type="entry name" value="Oligoendopeptidase f, C-terminal domain"/>
    <property type="match status" value="1"/>
</dbReference>
<sequence>MKKKNDKYSWDLEDLLDNKPYEVLEKDYLRENKKLVKLYEADPFKALADFRAFIKQYEKVNLLGNRIWNYLSNTYNVDLSNLEIKGLMDGLQFKLMPYSKALSNLSNTIIKNKSKIQKYLQEKDLAEYTYMYNRIFQGAPHNLSPEIEQYISNFEPLSGSYYNVFSGLVDRDFVFEDAVDSRKRRHKLNNRADLIRYLKEPDRKLRQSAYLSWQKTIFQYRETLATTLGYFYNDANISAKTRNFEGYVAATAFDDEIDPSFIQHVYTEVEKYGWMSRKYRTTFNRILKAKYKLSKVEPWDRMMSLGSSKDKYTIEDAQKMAREALAVLGKEYLANLDRAFKERWIDWKPNPNKRGGAYCIGGTKGLRKIYMLLNYNEKLDDVSTLVHEMGHALHACEYSKHQRVYASNKIFYAEIASTANEVLLSYYLLKKFANQPQKKLEIYEELLSTFFGTTSRQIIFSEFEWKANELINSGQPFNSQIAMDLYDQATKKYSPPVNDRKETEEDKQALANILTVPHFYSGVFYVYKYSIGEVAAVLTADKMFNGTQKDIDQYFQFLRAGSSLKPLEIIKLLGIDLTKSDPWVAAGKIVDGWLNEFVKLANEVYLKKPQRRPRKQAQ</sequence>
<gene>
    <name evidence="9" type="ORF">J2Z62_000040</name>
</gene>
<evidence type="ECO:0000256" key="6">
    <source>
        <dbReference type="RuleBase" id="RU368091"/>
    </source>
</evidence>
<evidence type="ECO:0000256" key="3">
    <source>
        <dbReference type="ARBA" id="ARBA00022801"/>
    </source>
</evidence>
<keyword evidence="4 6" id="KW-0862">Zinc</keyword>
<keyword evidence="3 6" id="KW-0378">Hydrolase</keyword>
<dbReference type="CDD" id="cd09608">
    <property type="entry name" value="M3B_PepF"/>
    <property type="match status" value="1"/>
</dbReference>
<protein>
    <recommendedName>
        <fullName evidence="6">Oligopeptidase F</fullName>
        <ecNumber evidence="6">3.4.24.-</ecNumber>
    </recommendedName>
</protein>
<evidence type="ECO:0000259" key="7">
    <source>
        <dbReference type="Pfam" id="PF01432"/>
    </source>
</evidence>
<comment type="similarity">
    <text evidence="6">Belongs to the peptidase M3B family.</text>
</comment>
<feature type="domain" description="Peptidase M3A/M3B catalytic" evidence="7">
    <location>
        <begin position="197"/>
        <end position="586"/>
    </location>
</feature>
<evidence type="ECO:0000256" key="4">
    <source>
        <dbReference type="ARBA" id="ARBA00022833"/>
    </source>
</evidence>
<comment type="function">
    <text evidence="6">Has oligopeptidase activity and degrades a variety of small bioactive peptides.</text>
</comment>
<dbReference type="GO" id="GO:0016787">
    <property type="term" value="F:hydrolase activity"/>
    <property type="evidence" value="ECO:0007669"/>
    <property type="project" value="UniProtKB-KW"/>
</dbReference>
<keyword evidence="1 6" id="KW-0645">Protease</keyword>
<dbReference type="Pfam" id="PF01432">
    <property type="entry name" value="Peptidase_M3"/>
    <property type="match status" value="1"/>
</dbReference>
<evidence type="ECO:0000313" key="10">
    <source>
        <dbReference type="Proteomes" id="UP001240643"/>
    </source>
</evidence>
<dbReference type="InterPro" id="IPR004438">
    <property type="entry name" value="Peptidase_M3B"/>
</dbReference>
<evidence type="ECO:0000256" key="5">
    <source>
        <dbReference type="ARBA" id="ARBA00023049"/>
    </source>
</evidence>
<comment type="caution">
    <text evidence="9">The sequence shown here is derived from an EMBL/GenBank/DDBJ whole genome shotgun (WGS) entry which is preliminary data.</text>
</comment>
<dbReference type="EC" id="3.4.24.-" evidence="6"/>
<accession>A0ABU0LY44</accession>
<dbReference type="Pfam" id="PF08439">
    <property type="entry name" value="Peptidase_M3_N"/>
    <property type="match status" value="1"/>
</dbReference>